<name>A0ABT5TZR8_9MICO</name>
<proteinExistence type="predicted"/>
<organism evidence="1 2">
    <name type="scientific">Georgenia halotolerans</name>
    <dbReference type="NCBI Taxonomy" id="3028317"/>
    <lineage>
        <taxon>Bacteria</taxon>
        <taxon>Bacillati</taxon>
        <taxon>Actinomycetota</taxon>
        <taxon>Actinomycetes</taxon>
        <taxon>Micrococcales</taxon>
        <taxon>Bogoriellaceae</taxon>
        <taxon>Georgenia</taxon>
    </lineage>
</organism>
<dbReference type="Pfam" id="PF04199">
    <property type="entry name" value="Cyclase"/>
    <property type="match status" value="1"/>
</dbReference>
<keyword evidence="2" id="KW-1185">Reference proteome</keyword>
<dbReference type="InterPro" id="IPR037175">
    <property type="entry name" value="KFase_sf"/>
</dbReference>
<sequence>MTRVWEHLEEVEVIDLGHEMHRGMPVSPNHPAFLLALQRRHGDVVRPDGGSSANELIVTGGHVGTHIDGLAHVSHEGLLHGGTPVGAVQSNEGFASHDIGEFTPMVGRGVLLDVAAVHGVDVLDPGYEVTAEDLAAAESAGGVRVRAGDAALIRTGWSAHWPKPAFVGTETGAPGPGAAAARWLADRGVRVAGGETIAFEVIRPGTGHTVLPAHRILLVDYGINIIEVMDLRALAASGAVEFGFVLAPLKIRGGTGSPVRPLALVSRGDR</sequence>
<dbReference type="InterPro" id="IPR007325">
    <property type="entry name" value="KFase/CYL"/>
</dbReference>
<evidence type="ECO:0000313" key="1">
    <source>
        <dbReference type="EMBL" id="MDD9207560.1"/>
    </source>
</evidence>
<accession>A0ABT5TZR8</accession>
<dbReference type="PANTHER" id="PTHR34861:SF10">
    <property type="entry name" value="CYCLASE"/>
    <property type="match status" value="1"/>
</dbReference>
<evidence type="ECO:0000313" key="2">
    <source>
        <dbReference type="Proteomes" id="UP001165561"/>
    </source>
</evidence>
<dbReference type="Proteomes" id="UP001165561">
    <property type="component" value="Unassembled WGS sequence"/>
</dbReference>
<dbReference type="Gene3D" id="3.50.30.50">
    <property type="entry name" value="Putative cyclase"/>
    <property type="match status" value="1"/>
</dbReference>
<comment type="caution">
    <text evidence="1">The sequence shown here is derived from an EMBL/GenBank/DDBJ whole genome shotgun (WGS) entry which is preliminary data.</text>
</comment>
<dbReference type="PANTHER" id="PTHR34861">
    <property type="match status" value="1"/>
</dbReference>
<reference evidence="1" key="1">
    <citation type="submission" date="2023-02" db="EMBL/GenBank/DDBJ databases">
        <title>Georgenia sp.10Sc9-8, isolated from a soil sample collected from the Taklamakan desert.</title>
        <authorList>
            <person name="Liu S."/>
        </authorList>
    </citation>
    <scope>NUCLEOTIDE SEQUENCE</scope>
    <source>
        <strain evidence="1">10Sc9-8</strain>
    </source>
</reference>
<dbReference type="SUPFAM" id="SSF102198">
    <property type="entry name" value="Putative cyclase"/>
    <property type="match status" value="1"/>
</dbReference>
<dbReference type="EMBL" id="JARACI010001123">
    <property type="protein sequence ID" value="MDD9207560.1"/>
    <property type="molecule type" value="Genomic_DNA"/>
</dbReference>
<gene>
    <name evidence="1" type="ORF">PU560_13975</name>
</gene>
<protein>
    <submittedName>
        <fullName evidence="1">Cyclase family protein</fullName>
    </submittedName>
</protein>